<dbReference type="InterPro" id="IPR002182">
    <property type="entry name" value="NB-ARC"/>
</dbReference>
<dbReference type="Gene3D" id="1.20.5.4130">
    <property type="match status" value="1"/>
</dbReference>
<dbReference type="InterPro" id="IPR032675">
    <property type="entry name" value="LRR_dom_sf"/>
</dbReference>
<gene>
    <name evidence="9" type="ORF">CB5_LOCUS26914</name>
</gene>
<dbReference type="GO" id="GO:0005524">
    <property type="term" value="F:ATP binding"/>
    <property type="evidence" value="ECO:0007669"/>
    <property type="project" value="UniProtKB-KW"/>
</dbReference>
<dbReference type="AlphaFoldDB" id="A0A6V7QKR4"/>
<dbReference type="PANTHER" id="PTHR36766:SF70">
    <property type="entry name" value="DISEASE RESISTANCE PROTEIN RGA4"/>
    <property type="match status" value="1"/>
</dbReference>
<keyword evidence="3" id="KW-0677">Repeat</keyword>
<evidence type="ECO:0000256" key="6">
    <source>
        <dbReference type="ARBA" id="ARBA00022840"/>
    </source>
</evidence>
<evidence type="ECO:0000256" key="4">
    <source>
        <dbReference type="ARBA" id="ARBA00022741"/>
    </source>
</evidence>
<dbReference type="InterPro" id="IPR041118">
    <property type="entry name" value="Rx_N"/>
</dbReference>
<dbReference type="Gene3D" id="3.80.10.10">
    <property type="entry name" value="Ribonuclease Inhibitor"/>
    <property type="match status" value="1"/>
</dbReference>
<dbReference type="InterPro" id="IPR027417">
    <property type="entry name" value="P-loop_NTPase"/>
</dbReference>
<evidence type="ECO:0000256" key="2">
    <source>
        <dbReference type="ARBA" id="ARBA00022614"/>
    </source>
</evidence>
<dbReference type="EMBL" id="LR862137">
    <property type="protein sequence ID" value="CAD1843703.1"/>
    <property type="molecule type" value="Genomic_DNA"/>
</dbReference>
<dbReference type="Gene3D" id="3.40.50.300">
    <property type="entry name" value="P-loop containing nucleotide triphosphate hydrolases"/>
    <property type="match status" value="1"/>
</dbReference>
<name>A0A6V7QKR4_ANACO</name>
<evidence type="ECO:0000256" key="5">
    <source>
        <dbReference type="ARBA" id="ARBA00022821"/>
    </source>
</evidence>
<organism evidence="9">
    <name type="scientific">Ananas comosus var. bracteatus</name>
    <name type="common">red pineapple</name>
    <dbReference type="NCBI Taxonomy" id="296719"/>
    <lineage>
        <taxon>Eukaryota</taxon>
        <taxon>Viridiplantae</taxon>
        <taxon>Streptophyta</taxon>
        <taxon>Embryophyta</taxon>
        <taxon>Tracheophyta</taxon>
        <taxon>Spermatophyta</taxon>
        <taxon>Magnoliopsida</taxon>
        <taxon>Liliopsida</taxon>
        <taxon>Poales</taxon>
        <taxon>Bromeliaceae</taxon>
        <taxon>Bromelioideae</taxon>
        <taxon>Ananas</taxon>
    </lineage>
</organism>
<sequence length="558" mass="62895">MLSSSLGQLPHLRYLGIKNALPIVTIGPELLGNGVGDEVHAATTFPKLEFLIMINMPNWEQWTLVGSETGNSSSCSLRVTPRLEILHVRDCPKLRALPQGLQRLRALRILKATIAHSLSIIEDFPFITELEINTNKSMERISNLLALRKLTIWDTSALKCVDNLVALQYLELQDYSMKPLLEWLLRLAQQRLHLHDNNLELVMRCKAAEGQTGLSSSAFLVSTPTSKIDQHILNIPSKVGIIELINEAQEARTQMAALDALLGICVEKLAALIQDEATMILGVKEELGKLQRRMKRIDGALNKAARERAENAAWSNELQSILHEANDLFEDVRYERGKLLDNQPPSASPSGPSILCHLPMFSCFNSIRVRHNLANRIRAINSRINEVATDQWILSLQLLKSEGREASALYSRETCEIMDADVVGREIEDATDRLADMIVTNNRGNFHVIAVAGMGGIGKTTLAQKVYNNPRIGDRFQVKIWVCVTENIQMFDCYRRLFEKQKVVTEVPNEFQNYSLFSARPLEGGASFSCWTMYGDRSYGLIYSETRYETEQLVDVFW</sequence>
<dbReference type="Pfam" id="PF00931">
    <property type="entry name" value="NB-ARC"/>
    <property type="match status" value="1"/>
</dbReference>
<dbReference type="Pfam" id="PF18052">
    <property type="entry name" value="Rx_N"/>
    <property type="match status" value="1"/>
</dbReference>
<evidence type="ECO:0000259" key="7">
    <source>
        <dbReference type="Pfam" id="PF00931"/>
    </source>
</evidence>
<dbReference type="SUPFAM" id="SSF52047">
    <property type="entry name" value="RNI-like"/>
    <property type="match status" value="1"/>
</dbReference>
<comment type="similarity">
    <text evidence="1">Belongs to the disease resistance NB-LRR family.</text>
</comment>
<evidence type="ECO:0000256" key="1">
    <source>
        <dbReference type="ARBA" id="ARBA00008894"/>
    </source>
</evidence>
<dbReference type="GO" id="GO:0043531">
    <property type="term" value="F:ADP binding"/>
    <property type="evidence" value="ECO:0007669"/>
    <property type="project" value="InterPro"/>
</dbReference>
<keyword evidence="2" id="KW-0433">Leucine-rich repeat</keyword>
<keyword evidence="4" id="KW-0547">Nucleotide-binding</keyword>
<feature type="domain" description="NB-ARC" evidence="7">
    <location>
        <begin position="428"/>
        <end position="500"/>
    </location>
</feature>
<evidence type="ECO:0000256" key="3">
    <source>
        <dbReference type="ARBA" id="ARBA00022737"/>
    </source>
</evidence>
<reference evidence="9" key="1">
    <citation type="submission" date="2020-07" db="EMBL/GenBank/DDBJ databases">
        <authorList>
            <person name="Lin J."/>
        </authorList>
    </citation>
    <scope>NUCLEOTIDE SEQUENCE</scope>
</reference>
<feature type="domain" description="Disease resistance N-terminal" evidence="8">
    <location>
        <begin position="262"/>
        <end position="338"/>
    </location>
</feature>
<dbReference type="GO" id="GO:0006952">
    <property type="term" value="P:defense response"/>
    <property type="evidence" value="ECO:0007669"/>
    <property type="project" value="UniProtKB-KW"/>
</dbReference>
<accession>A0A6V7QKR4</accession>
<dbReference type="SUPFAM" id="SSF52540">
    <property type="entry name" value="P-loop containing nucleoside triphosphate hydrolases"/>
    <property type="match status" value="1"/>
</dbReference>
<protein>
    <submittedName>
        <fullName evidence="9">Uncharacterized protein</fullName>
    </submittedName>
</protein>
<evidence type="ECO:0000313" key="9">
    <source>
        <dbReference type="EMBL" id="CAD1843703.1"/>
    </source>
</evidence>
<keyword evidence="6" id="KW-0067">ATP-binding</keyword>
<dbReference type="GO" id="GO:0051707">
    <property type="term" value="P:response to other organism"/>
    <property type="evidence" value="ECO:0007669"/>
    <property type="project" value="UniProtKB-ARBA"/>
</dbReference>
<evidence type="ECO:0000259" key="8">
    <source>
        <dbReference type="Pfam" id="PF18052"/>
    </source>
</evidence>
<keyword evidence="5" id="KW-0611">Plant defense</keyword>
<dbReference type="PANTHER" id="PTHR36766">
    <property type="entry name" value="PLANT BROAD-SPECTRUM MILDEW RESISTANCE PROTEIN RPW8"/>
    <property type="match status" value="1"/>
</dbReference>
<proteinExistence type="inferred from homology"/>